<proteinExistence type="predicted"/>
<sequence length="260" mass="27926">MRATVCELPYQPALLEPAWAALCAHARSERSELVLLPEFAFVEPVWESTPFEPARWAAAVARSDDWTARLHELGAARVVGARPVTVGGRHFNEGFAWTAQGGYQPLRRKFHLPEEPGGWEAHWFERGDAEFARFAAGALGFGLSICTELWALETYAGYAALGVEAILTPRATAAATTAKWLAVGTVAAVRTGAYSLSSNRVDRAAGTYGGAGWAISPDGALLARTTTDQPFCTVDVDPALAAAARSTYPRYVFASAAPRR</sequence>
<protein>
    <submittedName>
        <fullName evidence="3">N-carbamoylputrescine amidase</fullName>
        <ecNumber evidence="3">3.5.1.53</ecNumber>
    </submittedName>
</protein>
<dbReference type="CDD" id="cd07197">
    <property type="entry name" value="nitrilase"/>
    <property type="match status" value="1"/>
</dbReference>
<gene>
    <name evidence="3" type="ORF">HNP48_002049</name>
</gene>
<dbReference type="InterPro" id="IPR050345">
    <property type="entry name" value="Aliph_Amidase/BUP"/>
</dbReference>
<name>A0A7X0U8M0_9BURK</name>
<dbReference type="Proteomes" id="UP000575083">
    <property type="component" value="Unassembled WGS sequence"/>
</dbReference>
<dbReference type="Pfam" id="PF00795">
    <property type="entry name" value="CN_hydrolase"/>
    <property type="match status" value="1"/>
</dbReference>
<evidence type="ECO:0000256" key="1">
    <source>
        <dbReference type="ARBA" id="ARBA00022801"/>
    </source>
</evidence>
<dbReference type="AlphaFoldDB" id="A0A7X0U8M0"/>
<dbReference type="SUPFAM" id="SSF56317">
    <property type="entry name" value="Carbon-nitrogen hydrolase"/>
    <property type="match status" value="1"/>
</dbReference>
<dbReference type="InterPro" id="IPR003010">
    <property type="entry name" value="C-N_Hydrolase"/>
</dbReference>
<reference evidence="3 4" key="1">
    <citation type="submission" date="2020-08" db="EMBL/GenBank/DDBJ databases">
        <title>Functional genomics of gut bacteria from endangered species of beetles.</title>
        <authorList>
            <person name="Carlos-Shanley C."/>
        </authorList>
    </citation>
    <scope>NUCLEOTIDE SEQUENCE [LARGE SCALE GENOMIC DNA]</scope>
    <source>
        <strain evidence="3 4">S00198</strain>
    </source>
</reference>
<dbReference type="InterPro" id="IPR036526">
    <property type="entry name" value="C-N_Hydrolase_sf"/>
</dbReference>
<dbReference type="Gene3D" id="3.60.110.10">
    <property type="entry name" value="Carbon-nitrogen hydrolase"/>
    <property type="match status" value="1"/>
</dbReference>
<accession>A0A7X0U8M0</accession>
<evidence type="ECO:0000313" key="4">
    <source>
        <dbReference type="Proteomes" id="UP000575083"/>
    </source>
</evidence>
<dbReference type="EMBL" id="JACHLK010000003">
    <property type="protein sequence ID" value="MBB6559382.1"/>
    <property type="molecule type" value="Genomic_DNA"/>
</dbReference>
<dbReference type="PROSITE" id="PS50263">
    <property type="entry name" value="CN_HYDROLASE"/>
    <property type="match status" value="1"/>
</dbReference>
<keyword evidence="1 3" id="KW-0378">Hydrolase</keyword>
<keyword evidence="4" id="KW-1185">Reference proteome</keyword>
<dbReference type="EC" id="3.5.1.53" evidence="3"/>
<dbReference type="PANTHER" id="PTHR43674">
    <property type="entry name" value="NITRILASE C965.09-RELATED"/>
    <property type="match status" value="1"/>
</dbReference>
<dbReference type="PANTHER" id="PTHR43674:SF2">
    <property type="entry name" value="BETA-UREIDOPROPIONASE"/>
    <property type="match status" value="1"/>
</dbReference>
<evidence type="ECO:0000313" key="3">
    <source>
        <dbReference type="EMBL" id="MBB6559382.1"/>
    </source>
</evidence>
<evidence type="ECO:0000259" key="2">
    <source>
        <dbReference type="PROSITE" id="PS50263"/>
    </source>
</evidence>
<dbReference type="GO" id="GO:0050126">
    <property type="term" value="F:N-carbamoylputrescine amidase activity"/>
    <property type="evidence" value="ECO:0007669"/>
    <property type="project" value="UniProtKB-EC"/>
</dbReference>
<feature type="domain" description="CN hydrolase" evidence="2">
    <location>
        <begin position="1"/>
        <end position="238"/>
    </location>
</feature>
<organism evidence="3 4">
    <name type="scientific">Acidovorax soli</name>
    <dbReference type="NCBI Taxonomy" id="592050"/>
    <lineage>
        <taxon>Bacteria</taxon>
        <taxon>Pseudomonadati</taxon>
        <taxon>Pseudomonadota</taxon>
        <taxon>Betaproteobacteria</taxon>
        <taxon>Burkholderiales</taxon>
        <taxon>Comamonadaceae</taxon>
        <taxon>Acidovorax</taxon>
    </lineage>
</organism>
<comment type="caution">
    <text evidence="3">The sequence shown here is derived from an EMBL/GenBank/DDBJ whole genome shotgun (WGS) entry which is preliminary data.</text>
</comment>
<dbReference type="RefSeq" id="WP_184856793.1">
    <property type="nucleotide sequence ID" value="NZ_JACHLK010000003.1"/>
</dbReference>